<evidence type="ECO:0000313" key="3">
    <source>
        <dbReference type="EMBL" id="KND02056.1"/>
    </source>
</evidence>
<dbReference type="SUPFAM" id="SSF55874">
    <property type="entry name" value="ATPase domain of HSP90 chaperone/DNA topoisomerase II/histidine kinase"/>
    <property type="match status" value="1"/>
</dbReference>
<dbReference type="Pfam" id="PF25794">
    <property type="entry name" value="SACS"/>
    <property type="match status" value="1"/>
</dbReference>
<dbReference type="GeneID" id="27686137"/>
<dbReference type="InParanoid" id="A0A0L0HKR3"/>
<feature type="domain" description="Sacsin/Nov" evidence="2">
    <location>
        <begin position="28"/>
        <end position="140"/>
    </location>
</feature>
<dbReference type="STRING" id="645134.A0A0L0HKR3"/>
<feature type="region of interest" description="Disordered" evidence="1">
    <location>
        <begin position="1306"/>
        <end position="1336"/>
    </location>
</feature>
<dbReference type="InterPro" id="IPR058210">
    <property type="entry name" value="SACS/Nov_dom"/>
</dbReference>
<evidence type="ECO:0000256" key="1">
    <source>
        <dbReference type="SAM" id="MobiDB-lite"/>
    </source>
</evidence>
<accession>A0A0L0HKR3</accession>
<dbReference type="Pfam" id="PF12449">
    <property type="entry name" value="DUF3684"/>
    <property type="match status" value="1"/>
</dbReference>
<dbReference type="EMBL" id="KQ257453">
    <property type="protein sequence ID" value="KND02056.1"/>
    <property type="molecule type" value="Genomic_DNA"/>
</dbReference>
<protein>
    <recommendedName>
        <fullName evidence="2">Sacsin/Nov domain-containing protein</fullName>
    </recommendedName>
</protein>
<keyword evidence="4" id="KW-1185">Reference proteome</keyword>
<reference evidence="3 4" key="1">
    <citation type="submission" date="2009-08" db="EMBL/GenBank/DDBJ databases">
        <title>The Genome Sequence of Spizellomyces punctatus strain DAOM BR117.</title>
        <authorList>
            <consortium name="The Broad Institute Genome Sequencing Platform"/>
            <person name="Russ C."/>
            <person name="Cuomo C."/>
            <person name="Shea T."/>
            <person name="Young S.K."/>
            <person name="Zeng Q."/>
            <person name="Koehrsen M."/>
            <person name="Haas B."/>
            <person name="Borodovsky M."/>
            <person name="Guigo R."/>
            <person name="Alvarado L."/>
            <person name="Berlin A."/>
            <person name="Bochicchio J."/>
            <person name="Borenstein D."/>
            <person name="Chapman S."/>
            <person name="Chen Z."/>
            <person name="Engels R."/>
            <person name="Freedman E."/>
            <person name="Gellesch M."/>
            <person name="Goldberg J."/>
            <person name="Griggs A."/>
            <person name="Gujja S."/>
            <person name="Heiman D."/>
            <person name="Hepburn T."/>
            <person name="Howarth C."/>
            <person name="Jen D."/>
            <person name="Larson L."/>
            <person name="Lewis B."/>
            <person name="Mehta T."/>
            <person name="Park D."/>
            <person name="Pearson M."/>
            <person name="Roberts A."/>
            <person name="Saif S."/>
            <person name="Shenoy N."/>
            <person name="Sisk P."/>
            <person name="Stolte C."/>
            <person name="Sykes S."/>
            <person name="Thomson T."/>
            <person name="Walk T."/>
            <person name="White J."/>
            <person name="Yandava C."/>
            <person name="Burger G."/>
            <person name="Gray M.W."/>
            <person name="Holland P.W.H."/>
            <person name="King N."/>
            <person name="Lang F.B.F."/>
            <person name="Roger A.J."/>
            <person name="Ruiz-Trillo I."/>
            <person name="Lander E."/>
            <person name="Nusbaum C."/>
        </authorList>
    </citation>
    <scope>NUCLEOTIDE SEQUENCE [LARGE SCALE GENOMIC DNA]</scope>
    <source>
        <strain evidence="3 4">DAOM BR117</strain>
    </source>
</reference>
<dbReference type="Proteomes" id="UP000053201">
    <property type="component" value="Unassembled WGS sequence"/>
</dbReference>
<gene>
    <name evidence="3" type="ORF">SPPG_02560</name>
</gene>
<dbReference type="NCBIfam" id="NF047352">
    <property type="entry name" value="P_loop_sacsin"/>
    <property type="match status" value="1"/>
</dbReference>
<feature type="compositionally biased region" description="Low complexity" evidence="1">
    <location>
        <begin position="1398"/>
        <end position="1415"/>
    </location>
</feature>
<sequence>MSSQLQSLKAALIQNAGVEEKVEVNQRHLIDKILARYSAEFTVFRELLQNSNDAGATEVKITFQTNIQSRSFWQGGSKRVVASVTYRNNGRPFSEEDWARLRKIAEGNPDEQKIGFFGVGFYSLFSICEEPFVTSNDKSMAFLWKGDMLYTKKGIVPPEALSPDTCFYLDLRDPVDLYDMDQFGRFIATSLAFTANLKKVEVFVDEQRTLFFDKKMAEPRPLAFPKGVYNLSSPNRIFTLESVAMKTIQMDVEVQPDAEKTLASYRIFMRSASAHLAVRLSTHLVKEMERTTKKRPPVHTEMQIMWSNFDEYESSSTVRGKNGMFNDLLPGPTDQGRIFIGFPTYQTTGCTIQMAAHLIPTVERESIDFVDPTLNTWNQELLSMGGLLARILYDDDLDAIDRLYKALALDSTSEIWLQKKASHTMAGFTFKPSTPSPLVGRILSAYFLSRSTKPLNIVSSRGIKPLIEVRLPDTSMKEFMKEVPIVPDQTMEQCAELFKQLEAKGAIRKLNITDLFRELSSRPFPQSEMVALFRWWLDYRKTNVISSTDVEQLLRSAVFLEPGVNGKEDAVRPLSTIAHYVPKHLIPSDLPLPVTVMPLAISNEFKKEELERGFGFAWSELPLSVWADFIIKLPQFSNDAAFVEKVLAVFSRHYGSLKTQTRDQLVSLLASKKCIPTTLGMQKPSDSYFPKVTLFPDLPIVQFANPKSVSDAFLRALGVREHVELQMVFNRIGTLNWDHVQLIKYLATCTLKPDELERLRITAIFPKEQDPPSRERFRACDLYTPDDKFRAFGLPILEWKGKWKPHGGEAKMMQDLKIRTLIPVPDLVQLAATSTPEKRTSILQHFCQNFKTTYASLYAGSAIKVPFLPTTDPTRLGTPSDCFADPSAAVMGFQVLHPDWRLERDKFGVREHPPANALLERLLQQPPDVDKAQAVFGYLATRISDFTSEHWAILGQKNFVPIQKTQNGRRSTVWVPPRTVYFGGSDSSAYKDHFTYVDFGLNANNFLRACGTREEPTPSELATSLVTNPTQFLDTLGHEKYLELIRNVATHYPTLRTDKGLQSRMRSAAWLIGIVAAGGDEDGAEEDGKVQDQYHVKLARAMDIYIIDDTVVNQLFKPLGAPTDEVLEAMYTDLGSRWLSSVVTTEERPRGNQRFTQVSAELQKLIRQRAPLLLYDGQQMRTGKDVFSNAEQVLLNMKVIEVPEIDIVRTFEKATKVDKTTACLRFESRTKTYWLFVVEDYDCFDIARSIGKVILRNCRLKDSLLLSTLLSTSVQNLRRKGFPVDRILKLTDNKLKNAQVIMQEQARQQQTAVQAAANSPTPPTVPPKNGSTDDMSPTVAEAVRQLQAIFPGADPGFLRREVEARIGSRQPVLDVTEKLLDAGDEYPKANPSEAALNGVPPAGSSQSSQPSSSAPAVDGLFGGFLSKARDKIKNKGLTGLVELAGESLLPPVSTNQHGGYQPIPPGGGGTTMPAEEITPNSTVNLKSHLSNSIASLRGTQEPNFRAEIPLNPPPTPSMLSRQVAAHCSIISDNDLVLRDLIDGVPFYIDRAASPSVIADLNMTGIHQFVMVLSLLANVFGTDKKAIHVYFDATGSTIAFNRNRTLFFNARFYLGLHYKQRHQGVTLPGGFSAPRGVETEDPDTFYYWFLTWCHELGHNFVSEHDAMHEYWMSSFAENYMSKLVKVLREVGVER</sequence>
<dbReference type="RefSeq" id="XP_016610095.1">
    <property type="nucleotide sequence ID" value="XM_016750843.1"/>
</dbReference>
<evidence type="ECO:0000259" key="2">
    <source>
        <dbReference type="Pfam" id="PF25794"/>
    </source>
</evidence>
<dbReference type="VEuPathDB" id="FungiDB:SPPG_02560"/>
<dbReference type="PANTHER" id="PTHR47839:SF1">
    <property type="entry name" value="DOMAIN PROTEIN, PUTATIVE (AFU_ORTHOLOGUE AFUA_6G04830)-RELATED"/>
    <property type="match status" value="1"/>
</dbReference>
<dbReference type="OMA" id="VYWWVIL"/>
<dbReference type="InterPro" id="IPR036890">
    <property type="entry name" value="HATPase_C_sf"/>
</dbReference>
<dbReference type="eggNOG" id="ENOG502QPMA">
    <property type="taxonomic scope" value="Eukaryota"/>
</dbReference>
<organism evidence="3 4">
    <name type="scientific">Spizellomyces punctatus (strain DAOM BR117)</name>
    <dbReference type="NCBI Taxonomy" id="645134"/>
    <lineage>
        <taxon>Eukaryota</taxon>
        <taxon>Fungi</taxon>
        <taxon>Fungi incertae sedis</taxon>
        <taxon>Chytridiomycota</taxon>
        <taxon>Chytridiomycota incertae sedis</taxon>
        <taxon>Chytridiomycetes</taxon>
        <taxon>Spizellomycetales</taxon>
        <taxon>Spizellomycetaceae</taxon>
        <taxon>Spizellomyces</taxon>
    </lineage>
</organism>
<dbReference type="PANTHER" id="PTHR47839">
    <property type="entry name" value="DOMAIN PROTEIN, PUTATIVE (AFU_ORTHOLOGUE AFUA_6G04830)-RELATED"/>
    <property type="match status" value="1"/>
</dbReference>
<feature type="compositionally biased region" description="Low complexity" evidence="1">
    <location>
        <begin position="1306"/>
        <end position="1317"/>
    </location>
</feature>
<proteinExistence type="predicted"/>
<feature type="region of interest" description="Disordered" evidence="1">
    <location>
        <begin position="1383"/>
        <end position="1415"/>
    </location>
</feature>
<evidence type="ECO:0000313" key="4">
    <source>
        <dbReference type="Proteomes" id="UP000053201"/>
    </source>
</evidence>
<dbReference type="OrthoDB" id="10031156at2759"/>
<dbReference type="InterPro" id="IPR022155">
    <property type="entry name" value="DUF3684"/>
</dbReference>
<name>A0A0L0HKR3_SPIPD</name>
<dbReference type="Gene3D" id="3.30.565.10">
    <property type="entry name" value="Histidine kinase-like ATPase, C-terminal domain"/>
    <property type="match status" value="1"/>
</dbReference>